<comment type="caution">
    <text evidence="1">The sequence shown here is derived from an EMBL/GenBank/DDBJ whole genome shotgun (WGS) entry which is preliminary data.</text>
</comment>
<evidence type="ECO:0000313" key="1">
    <source>
        <dbReference type="EMBL" id="ETO29228.1"/>
    </source>
</evidence>
<proteinExistence type="predicted"/>
<organism evidence="1 2">
    <name type="scientific">Reticulomyxa filosa</name>
    <dbReference type="NCBI Taxonomy" id="46433"/>
    <lineage>
        <taxon>Eukaryota</taxon>
        <taxon>Sar</taxon>
        <taxon>Rhizaria</taxon>
        <taxon>Retaria</taxon>
        <taxon>Foraminifera</taxon>
        <taxon>Monothalamids</taxon>
        <taxon>Reticulomyxidae</taxon>
        <taxon>Reticulomyxa</taxon>
    </lineage>
</organism>
<gene>
    <name evidence="1" type="ORF">RFI_07897</name>
</gene>
<reference evidence="1 2" key="1">
    <citation type="journal article" date="2013" name="Curr. Biol.">
        <title>The Genome of the Foraminiferan Reticulomyxa filosa.</title>
        <authorList>
            <person name="Glockner G."/>
            <person name="Hulsmann N."/>
            <person name="Schleicher M."/>
            <person name="Noegel A.A."/>
            <person name="Eichinger L."/>
            <person name="Gallinger C."/>
            <person name="Pawlowski J."/>
            <person name="Sierra R."/>
            <person name="Euteneuer U."/>
            <person name="Pillet L."/>
            <person name="Moustafa A."/>
            <person name="Platzer M."/>
            <person name="Groth M."/>
            <person name="Szafranski K."/>
            <person name="Schliwa M."/>
        </authorList>
    </citation>
    <scope>NUCLEOTIDE SEQUENCE [LARGE SCALE GENOMIC DNA]</scope>
</reference>
<name>X6NTF0_RETFI</name>
<accession>X6NTF0</accession>
<sequence>MQEWLSVSLQSLKTIYSAMDTLNHQSTLVDSIMGDSVNVHDLLLLLHMVCLAHANNNGKNMEPSLSDMSMAIEVLVLILQYRLFNEKDLQLLQNICFHVFTVQELKQAQLKPLIYCCRENDIFVTNSAQHLDPCDDLLKTSTQMIDNNVFSTIGCKQEKINELFVNLIQSQNNDPIVAAQLLSIGKHCKERLVNLQDLQPWIKQILDLKELTNTQHQALNNLINFSSQQIQEIIDLFQFLFVYHHSLAETDTSTTLSEVKKFIKLIDEISTRNHIANTAFSNSGLYVTESVKKNLDISEELYK</sequence>
<keyword evidence="2" id="KW-1185">Reference proteome</keyword>
<protein>
    <submittedName>
        <fullName evidence="1">Uncharacterized protein</fullName>
    </submittedName>
</protein>
<dbReference type="EMBL" id="ASPP01006170">
    <property type="protein sequence ID" value="ETO29228.1"/>
    <property type="molecule type" value="Genomic_DNA"/>
</dbReference>
<dbReference type="AlphaFoldDB" id="X6NTF0"/>
<evidence type="ECO:0000313" key="2">
    <source>
        <dbReference type="Proteomes" id="UP000023152"/>
    </source>
</evidence>
<dbReference type="Proteomes" id="UP000023152">
    <property type="component" value="Unassembled WGS sequence"/>
</dbReference>